<dbReference type="Pfam" id="PF10509">
    <property type="entry name" value="GalKase_gal_bdg"/>
    <property type="match status" value="1"/>
</dbReference>
<feature type="compositionally biased region" description="Basic and acidic residues" evidence="6">
    <location>
        <begin position="170"/>
        <end position="188"/>
    </location>
</feature>
<evidence type="ECO:0000256" key="2">
    <source>
        <dbReference type="ARBA" id="ARBA00022679"/>
    </source>
</evidence>
<organism evidence="9 10">
    <name type="scientific">Angustibacter aerolatus</name>
    <dbReference type="NCBI Taxonomy" id="1162965"/>
    <lineage>
        <taxon>Bacteria</taxon>
        <taxon>Bacillati</taxon>
        <taxon>Actinomycetota</taxon>
        <taxon>Actinomycetes</taxon>
        <taxon>Kineosporiales</taxon>
        <taxon>Kineosporiaceae</taxon>
    </lineage>
</organism>
<keyword evidence="3" id="KW-0547">Nucleotide-binding</keyword>
<feature type="compositionally biased region" description="Low complexity" evidence="6">
    <location>
        <begin position="217"/>
        <end position="226"/>
    </location>
</feature>
<comment type="caution">
    <text evidence="9">The sequence shown here is derived from an EMBL/GenBank/DDBJ whole genome shotgun (WGS) entry which is preliminary data.</text>
</comment>
<dbReference type="SUPFAM" id="SSF54211">
    <property type="entry name" value="Ribosomal protein S5 domain 2-like"/>
    <property type="match status" value="1"/>
</dbReference>
<dbReference type="InterPro" id="IPR020568">
    <property type="entry name" value="Ribosomal_Su5_D2-typ_SF"/>
</dbReference>
<feature type="domain" description="GHMP kinase N-terminal" evidence="7">
    <location>
        <begin position="111"/>
        <end position="168"/>
    </location>
</feature>
<dbReference type="EMBL" id="BSUZ01000001">
    <property type="protein sequence ID" value="GMA88221.1"/>
    <property type="molecule type" value="Genomic_DNA"/>
</dbReference>
<name>A0ABQ6JNG5_9ACTN</name>
<evidence type="ECO:0000313" key="9">
    <source>
        <dbReference type="EMBL" id="GMA88221.1"/>
    </source>
</evidence>
<keyword evidence="4" id="KW-0418">Kinase</keyword>
<dbReference type="PROSITE" id="PS00627">
    <property type="entry name" value="GHMP_KINASES_ATP"/>
    <property type="match status" value="1"/>
</dbReference>
<dbReference type="PRINTS" id="PR00959">
    <property type="entry name" value="MEVGALKINASE"/>
</dbReference>
<reference evidence="10" key="1">
    <citation type="journal article" date="2019" name="Int. J. Syst. Evol. Microbiol.">
        <title>The Global Catalogue of Microorganisms (GCM) 10K type strain sequencing project: providing services to taxonomists for standard genome sequencing and annotation.</title>
        <authorList>
            <consortium name="The Broad Institute Genomics Platform"/>
            <consortium name="The Broad Institute Genome Sequencing Center for Infectious Disease"/>
            <person name="Wu L."/>
            <person name="Ma J."/>
        </authorList>
    </citation>
    <scope>NUCLEOTIDE SEQUENCE [LARGE SCALE GENOMIC DNA]</scope>
    <source>
        <strain evidence="10">NBRC 108730</strain>
    </source>
</reference>
<dbReference type="PRINTS" id="PR00473">
    <property type="entry name" value="GALCTOKINASE"/>
</dbReference>
<gene>
    <name evidence="9" type="ORF">GCM10025868_34710</name>
</gene>
<evidence type="ECO:0000256" key="5">
    <source>
        <dbReference type="ARBA" id="ARBA00022840"/>
    </source>
</evidence>
<dbReference type="Gene3D" id="3.30.230.10">
    <property type="match status" value="1"/>
</dbReference>
<evidence type="ECO:0000256" key="3">
    <source>
        <dbReference type="ARBA" id="ARBA00022741"/>
    </source>
</evidence>
<evidence type="ECO:0000256" key="1">
    <source>
        <dbReference type="ARBA" id="ARBA00006566"/>
    </source>
</evidence>
<dbReference type="InterPro" id="IPR000705">
    <property type="entry name" value="Galactokinase"/>
</dbReference>
<feature type="region of interest" description="Disordered" evidence="6">
    <location>
        <begin position="71"/>
        <end position="104"/>
    </location>
</feature>
<dbReference type="InterPro" id="IPR019539">
    <property type="entry name" value="GalKase_N"/>
</dbReference>
<keyword evidence="5" id="KW-0067">ATP-binding</keyword>
<evidence type="ECO:0008006" key="11">
    <source>
        <dbReference type="Google" id="ProtNLM"/>
    </source>
</evidence>
<feature type="compositionally biased region" description="Basic residues" evidence="6">
    <location>
        <begin position="205"/>
        <end position="216"/>
    </location>
</feature>
<dbReference type="PANTHER" id="PTHR10457:SF7">
    <property type="entry name" value="GALACTOKINASE-RELATED"/>
    <property type="match status" value="1"/>
</dbReference>
<protein>
    <recommendedName>
        <fullName evidence="11">Galactokinase N-terminal domain-containing protein</fullName>
    </recommendedName>
</protein>
<accession>A0ABQ6JNG5</accession>
<comment type="similarity">
    <text evidence="1">Belongs to the GHMP kinase family. GalK subfamily.</text>
</comment>
<feature type="compositionally biased region" description="Basic residues" evidence="6">
    <location>
        <begin position="88"/>
        <end position="103"/>
    </location>
</feature>
<evidence type="ECO:0000256" key="6">
    <source>
        <dbReference type="SAM" id="MobiDB-lite"/>
    </source>
</evidence>
<feature type="compositionally biased region" description="Low complexity" evidence="6">
    <location>
        <begin position="71"/>
        <end position="87"/>
    </location>
</feature>
<evidence type="ECO:0000313" key="10">
    <source>
        <dbReference type="Proteomes" id="UP001157017"/>
    </source>
</evidence>
<dbReference type="Proteomes" id="UP001157017">
    <property type="component" value="Unassembled WGS sequence"/>
</dbReference>
<dbReference type="InterPro" id="IPR014721">
    <property type="entry name" value="Ribsml_uS5_D2-typ_fold_subgr"/>
</dbReference>
<evidence type="ECO:0000259" key="8">
    <source>
        <dbReference type="Pfam" id="PF10509"/>
    </source>
</evidence>
<sequence>MSGLTWHACDDEHERAARLQTAFRDAYGVAPEGVWAAPGRVNLVGEHVDYVGGLCLPFALPHTTLVAAGGVDGADGTPPQARGPLGAARRRRRPRRAVGRRGGHPGGWGAYVAGAAAVLAERRPEALSSARLLLDSQVPVGAGLSSSAALSCGSAVALDALWRTGLLDAEGGRTEPGGRRGAGRERGRAGPHRWHGPGRGDALHGRPRAAARHPRRFGAAGAVRAG</sequence>
<keyword evidence="10" id="KW-1185">Reference proteome</keyword>
<dbReference type="Pfam" id="PF00288">
    <property type="entry name" value="GHMP_kinases_N"/>
    <property type="match status" value="1"/>
</dbReference>
<proteinExistence type="inferred from homology"/>
<dbReference type="InterPro" id="IPR006204">
    <property type="entry name" value="GHMP_kinase_N_dom"/>
</dbReference>
<feature type="region of interest" description="Disordered" evidence="6">
    <location>
        <begin position="168"/>
        <end position="226"/>
    </location>
</feature>
<dbReference type="InterPro" id="IPR006203">
    <property type="entry name" value="GHMP_knse_ATP-bd_CS"/>
</dbReference>
<evidence type="ECO:0000259" key="7">
    <source>
        <dbReference type="Pfam" id="PF00288"/>
    </source>
</evidence>
<evidence type="ECO:0000256" key="4">
    <source>
        <dbReference type="ARBA" id="ARBA00022777"/>
    </source>
</evidence>
<keyword evidence="2" id="KW-0808">Transferase</keyword>
<dbReference type="PANTHER" id="PTHR10457">
    <property type="entry name" value="MEVALONATE KINASE/GALACTOKINASE"/>
    <property type="match status" value="1"/>
</dbReference>
<feature type="domain" description="Galactokinase N-terminal" evidence="8">
    <location>
        <begin position="22"/>
        <end position="68"/>
    </location>
</feature>